<keyword evidence="4" id="KW-0067">ATP-binding</keyword>
<dbReference type="CDD" id="cd18793">
    <property type="entry name" value="SF2_C_SNF"/>
    <property type="match status" value="1"/>
</dbReference>
<dbReference type="GO" id="GO:0005524">
    <property type="term" value="F:ATP binding"/>
    <property type="evidence" value="ECO:0007669"/>
    <property type="project" value="InterPro"/>
</dbReference>
<keyword evidence="4" id="KW-0547">Nucleotide-binding</keyword>
<dbReference type="InterPro" id="IPR049730">
    <property type="entry name" value="SNF2/RAD54-like_C"/>
</dbReference>
<dbReference type="SMART" id="SM00487">
    <property type="entry name" value="DEXDc"/>
    <property type="match status" value="1"/>
</dbReference>
<gene>
    <name evidence="4" type="ORF">OMAG_002881</name>
</gene>
<dbReference type="InterPro" id="IPR038718">
    <property type="entry name" value="SNF2-like_sf"/>
</dbReference>
<dbReference type="CDD" id="cd18012">
    <property type="entry name" value="DEXQc_arch_SWI2_SNF2"/>
    <property type="match status" value="1"/>
</dbReference>
<dbReference type="Pfam" id="PF00271">
    <property type="entry name" value="Helicase_C"/>
    <property type="match status" value="1"/>
</dbReference>
<evidence type="ECO:0000259" key="2">
    <source>
        <dbReference type="PROSITE" id="PS51192"/>
    </source>
</evidence>
<dbReference type="PROSITE" id="PS51192">
    <property type="entry name" value="HELICASE_ATP_BIND_1"/>
    <property type="match status" value="1"/>
</dbReference>
<dbReference type="Gene3D" id="3.40.50.300">
    <property type="entry name" value="P-loop containing nucleotide triphosphate hydrolases"/>
    <property type="match status" value="1"/>
</dbReference>
<dbReference type="GO" id="GO:0016787">
    <property type="term" value="F:hydrolase activity"/>
    <property type="evidence" value="ECO:0007669"/>
    <property type="project" value="UniProtKB-KW"/>
</dbReference>
<evidence type="ECO:0000313" key="4">
    <source>
        <dbReference type="EMBL" id="KJJ83207.1"/>
    </source>
</evidence>
<reference evidence="4 5" key="1">
    <citation type="submission" date="2015-02" db="EMBL/GenBank/DDBJ databases">
        <title>Single-cell genomics of uncultivated deep-branching MTB reveals a conserved set of magnetosome genes.</title>
        <authorList>
            <person name="Kolinko S."/>
            <person name="Richter M."/>
            <person name="Glockner F.O."/>
            <person name="Brachmann A."/>
            <person name="Schuler D."/>
        </authorList>
    </citation>
    <scope>NUCLEOTIDE SEQUENCE [LARGE SCALE GENOMIC DNA]</scope>
    <source>
        <strain evidence="4">SKK-01</strain>
    </source>
</reference>
<keyword evidence="5" id="KW-1185">Reference proteome</keyword>
<accession>A0A0F0CJ27</accession>
<evidence type="ECO:0000313" key="5">
    <source>
        <dbReference type="Proteomes" id="UP000033428"/>
    </source>
</evidence>
<dbReference type="InterPro" id="IPR027417">
    <property type="entry name" value="P-loop_NTPase"/>
</dbReference>
<dbReference type="Pfam" id="PF00176">
    <property type="entry name" value="SNF2-rel_dom"/>
    <property type="match status" value="1"/>
</dbReference>
<dbReference type="InterPro" id="IPR001650">
    <property type="entry name" value="Helicase_C-like"/>
</dbReference>
<dbReference type="Proteomes" id="UP000033428">
    <property type="component" value="Unassembled WGS sequence"/>
</dbReference>
<organism evidence="4 5">
    <name type="scientific">Candidatus Omnitrophus magneticus</name>
    <dbReference type="NCBI Taxonomy" id="1609969"/>
    <lineage>
        <taxon>Bacteria</taxon>
        <taxon>Pseudomonadati</taxon>
        <taxon>Candidatus Omnitrophota</taxon>
        <taxon>Candidatus Omnitrophus</taxon>
    </lineage>
</organism>
<comment type="caution">
    <text evidence="4">The sequence shown here is derived from an EMBL/GenBank/DDBJ whole genome shotgun (WGS) entry which is preliminary data.</text>
</comment>
<evidence type="ECO:0000259" key="3">
    <source>
        <dbReference type="PROSITE" id="PS51194"/>
    </source>
</evidence>
<dbReference type="InterPro" id="IPR014001">
    <property type="entry name" value="Helicase_ATP-bd"/>
</dbReference>
<sequence length="929" mass="107478">MDFYERIISDRKNKNRIDNNRDKEPSPVFRIDFRNNFAVLNIVNKDGTDGKFDYRHYKSPIRDVLKAVDNIQKKQLFCVDWSNPFNDIFFSENESLIFILEKCGNIVGPSGKAVKFADEPAKLILRITGEDPVQSEVVCRLNGKEFIDFKFLIENKIFLNDTIISVQPVGENFLQLSSFNISTKKNDLQKFLSLFYSLFDNIAVEYGEYTESRGEDIHSQVALIFESVDKDNSLYMRIATSIHGYPATFLDELEISKVVYFDELEKRIVVNSVRFENVEGYFDYISSVLNTHKTSLRKNGVKRNDYYTDTNLIIVEEELAKVFIYYELLKLPASFAVYGAEKLKSYKLIVSRPSLKVSMSHGINFLEGDVSITIENENFSLFEMLNQYRKNSYVKLSDGSKALIDPEYMKKLERIFKKKEDRVKISFFDLPLVEDLINEKIIDENFTRAKEIFDGFNRIKEEEFDIPLINVKLRHYQEDGYKWLRYLDKHSFGGCLADDMGLGKTAQAIALLSFLYSKEEKPSLIVMPRTLVFNWENEIEKVNPGLSYYVHYGSSRNLNDAKGKNLILTTYATLRIDIQEFQKIEFCYVILDESQSIKNIHSQASKAVMLLTSRGRLALSGTPIENNLGELYSLFRFLNPGMFGSFEDFNDDYAVPIQKEQDASAARELKIKIYPFLLRRLKRDVLKELPEKIEQSLVVEMEDGHKKLYEERRIFYHNSLRREIAKSGINKTQFFIFQALTELRQIASIPESKTGGGIISPKRELLIGNLRDIVATGHKALVFANFLDALDVIAEDLDEEKIEYLMMTGATKDRKTLVEKFQTDDKYKIFLMTLKTGGVGVNLTRADYVFIFDPWWNKAAEDQAIDRTHRIGQDKTVFTYKMVTKGTIEEKILELQKRKMELFENFISADSAGASLKAITEEDIDFIFS</sequence>
<dbReference type="Gene3D" id="3.40.50.10810">
    <property type="entry name" value="Tandem AAA-ATPase domain"/>
    <property type="match status" value="1"/>
</dbReference>
<feature type="domain" description="Helicase ATP-binding" evidence="2">
    <location>
        <begin position="485"/>
        <end position="641"/>
    </location>
</feature>
<dbReference type="GO" id="GO:0004386">
    <property type="term" value="F:helicase activity"/>
    <property type="evidence" value="ECO:0007669"/>
    <property type="project" value="UniProtKB-KW"/>
</dbReference>
<feature type="domain" description="Helicase C-terminal" evidence="3">
    <location>
        <begin position="769"/>
        <end position="920"/>
    </location>
</feature>
<dbReference type="SUPFAM" id="SSF52540">
    <property type="entry name" value="P-loop containing nucleoside triphosphate hydrolases"/>
    <property type="match status" value="2"/>
</dbReference>
<keyword evidence="1" id="KW-0378">Hydrolase</keyword>
<dbReference type="SMART" id="SM00490">
    <property type="entry name" value="HELICc"/>
    <property type="match status" value="1"/>
</dbReference>
<keyword evidence="4" id="KW-0347">Helicase</keyword>
<proteinExistence type="predicted"/>
<dbReference type="AlphaFoldDB" id="A0A0F0CJ27"/>
<dbReference type="PANTHER" id="PTHR10799">
    <property type="entry name" value="SNF2/RAD54 HELICASE FAMILY"/>
    <property type="match status" value="1"/>
</dbReference>
<dbReference type="PROSITE" id="PS51194">
    <property type="entry name" value="HELICASE_CTER"/>
    <property type="match status" value="1"/>
</dbReference>
<evidence type="ECO:0000256" key="1">
    <source>
        <dbReference type="ARBA" id="ARBA00022801"/>
    </source>
</evidence>
<name>A0A0F0CJ27_9BACT</name>
<protein>
    <submittedName>
        <fullName evidence="4">Helicase/SNF2 domain-containing protein</fullName>
    </submittedName>
</protein>
<dbReference type="InterPro" id="IPR000330">
    <property type="entry name" value="SNF2_N"/>
</dbReference>
<dbReference type="EMBL" id="JYNY01000634">
    <property type="protein sequence ID" value="KJJ83207.1"/>
    <property type="molecule type" value="Genomic_DNA"/>
</dbReference>